<gene>
    <name evidence="2" type="ORF">BT96DRAFT_837641</name>
</gene>
<organism evidence="2 3">
    <name type="scientific">Gymnopus androsaceus JB14</name>
    <dbReference type="NCBI Taxonomy" id="1447944"/>
    <lineage>
        <taxon>Eukaryota</taxon>
        <taxon>Fungi</taxon>
        <taxon>Dikarya</taxon>
        <taxon>Basidiomycota</taxon>
        <taxon>Agaricomycotina</taxon>
        <taxon>Agaricomycetes</taxon>
        <taxon>Agaricomycetidae</taxon>
        <taxon>Agaricales</taxon>
        <taxon>Marasmiineae</taxon>
        <taxon>Omphalotaceae</taxon>
        <taxon>Gymnopus</taxon>
    </lineage>
</organism>
<protein>
    <recommendedName>
        <fullName evidence="1">CxC2-like cysteine cluster KDZ transposase-associated domain-containing protein</fullName>
    </recommendedName>
</protein>
<feature type="domain" description="CxC2-like cysteine cluster KDZ transposase-associated" evidence="1">
    <location>
        <begin position="79"/>
        <end position="187"/>
    </location>
</feature>
<dbReference type="OrthoDB" id="2682806at2759"/>
<proteinExistence type="predicted"/>
<dbReference type="Pfam" id="PF18803">
    <property type="entry name" value="CxC2"/>
    <property type="match status" value="1"/>
</dbReference>
<accession>A0A6A4GNT1</accession>
<evidence type="ECO:0000313" key="2">
    <source>
        <dbReference type="EMBL" id="KAE9387452.1"/>
    </source>
</evidence>
<sequence length="200" mass="22800">WMGKRDDALRMFITIEAHTSSLDDCPCCHTSSPGKAEYICEDCFSRRMVCSSCCVKLHAEKPLDNIKRWNGKFFEDASLRELGLRVQLGHPNGSCCLRPEPGPVDFTVIHLNKIHCVNVDFCSCSISFAKERWEQLMFNEWLPAMLDCPKTACTFRVLELFHMLSHCGKTTAYDFYTTVEKLTNNLGGRQYTVCCCFLNG</sequence>
<dbReference type="AlphaFoldDB" id="A0A6A4GNT1"/>
<evidence type="ECO:0000313" key="3">
    <source>
        <dbReference type="Proteomes" id="UP000799118"/>
    </source>
</evidence>
<evidence type="ECO:0000259" key="1">
    <source>
        <dbReference type="Pfam" id="PF18803"/>
    </source>
</evidence>
<keyword evidence="3" id="KW-1185">Reference proteome</keyword>
<reference evidence="2" key="1">
    <citation type="journal article" date="2019" name="Environ. Microbiol.">
        <title>Fungal ecological strategies reflected in gene transcription - a case study of two litter decomposers.</title>
        <authorList>
            <person name="Barbi F."/>
            <person name="Kohler A."/>
            <person name="Barry K."/>
            <person name="Baskaran P."/>
            <person name="Daum C."/>
            <person name="Fauchery L."/>
            <person name="Ihrmark K."/>
            <person name="Kuo A."/>
            <person name="LaButti K."/>
            <person name="Lipzen A."/>
            <person name="Morin E."/>
            <person name="Grigoriev I.V."/>
            <person name="Henrissat B."/>
            <person name="Lindahl B."/>
            <person name="Martin F."/>
        </authorList>
    </citation>
    <scope>NUCLEOTIDE SEQUENCE</scope>
    <source>
        <strain evidence="2">JB14</strain>
    </source>
</reference>
<feature type="non-terminal residue" evidence="2">
    <location>
        <position position="1"/>
    </location>
</feature>
<dbReference type="InterPro" id="IPR041457">
    <property type="entry name" value="CxC2_KDZ-assoc"/>
</dbReference>
<dbReference type="EMBL" id="ML769800">
    <property type="protein sequence ID" value="KAE9387452.1"/>
    <property type="molecule type" value="Genomic_DNA"/>
</dbReference>
<name>A0A6A4GNT1_9AGAR</name>
<dbReference type="Proteomes" id="UP000799118">
    <property type="component" value="Unassembled WGS sequence"/>
</dbReference>